<evidence type="ECO:0000313" key="3">
    <source>
        <dbReference type="EMBL" id="MFC4346230.1"/>
    </source>
</evidence>
<feature type="repeat" description="TPR" evidence="2">
    <location>
        <begin position="3"/>
        <end position="36"/>
    </location>
</feature>
<comment type="caution">
    <text evidence="3">The sequence shown here is derived from an EMBL/GenBank/DDBJ whole genome shotgun (WGS) entry which is preliminary data.</text>
</comment>
<dbReference type="InterPro" id="IPR011990">
    <property type="entry name" value="TPR-like_helical_dom_sf"/>
</dbReference>
<evidence type="ECO:0000256" key="2">
    <source>
        <dbReference type="PROSITE-ProRule" id="PRU00339"/>
    </source>
</evidence>
<reference evidence="4" key="1">
    <citation type="journal article" date="2019" name="Int. J. Syst. Evol. Microbiol.">
        <title>The Global Catalogue of Microorganisms (GCM) 10K type strain sequencing project: providing services to taxonomists for standard genome sequencing and annotation.</title>
        <authorList>
            <consortium name="The Broad Institute Genomics Platform"/>
            <consortium name="The Broad Institute Genome Sequencing Center for Infectious Disease"/>
            <person name="Wu L."/>
            <person name="Ma J."/>
        </authorList>
    </citation>
    <scope>NUCLEOTIDE SEQUENCE [LARGE SCALE GENOMIC DNA]</scope>
    <source>
        <strain evidence="4">CGMCC 1.15304</strain>
    </source>
</reference>
<evidence type="ECO:0000313" key="4">
    <source>
        <dbReference type="Proteomes" id="UP001595776"/>
    </source>
</evidence>
<evidence type="ECO:0000256" key="1">
    <source>
        <dbReference type="ARBA" id="ARBA00022679"/>
    </source>
</evidence>
<keyword evidence="4" id="KW-1185">Reference proteome</keyword>
<dbReference type="SMART" id="SM00028">
    <property type="entry name" value="TPR"/>
    <property type="match status" value="6"/>
</dbReference>
<dbReference type="SUPFAM" id="SSF52540">
    <property type="entry name" value="P-loop containing nucleoside triphosphate hydrolases"/>
    <property type="match status" value="1"/>
</dbReference>
<proteinExistence type="predicted"/>
<dbReference type="PANTHER" id="PTHR12788">
    <property type="entry name" value="PROTEIN-TYROSINE SULFOTRANSFERASE 2"/>
    <property type="match status" value="1"/>
</dbReference>
<dbReference type="PANTHER" id="PTHR12788:SF10">
    <property type="entry name" value="PROTEIN-TYROSINE SULFOTRANSFERASE"/>
    <property type="match status" value="1"/>
</dbReference>
<dbReference type="Gene3D" id="1.25.40.10">
    <property type="entry name" value="Tetratricopeptide repeat domain"/>
    <property type="match status" value="2"/>
</dbReference>
<dbReference type="Gene3D" id="3.40.50.300">
    <property type="entry name" value="P-loop containing nucleotide triphosphate hydrolases"/>
    <property type="match status" value="1"/>
</dbReference>
<keyword evidence="1" id="KW-0808">Transferase</keyword>
<sequence>MTIDRLLDQAEGHHRAGRLDDAVTFYRKALSVSPGHADADYGLGTVLMQQNKDAEALSHLASAARQLPSVPEFQFNLALCLAKVGQTEDAKGALLRAAALAGNNIYFLIPICTKMVELGLAGQAYNCLDRSGDQSPKVRILKAKALGATGNWRGAAKTLAALTDENPDDPVVWFEHAKASGFLRDYDDAIASFRTYMTKKEPSAEDYLRLADLLLTARKPEAAQAELEKAIDGGIDRAEAHHLAAKCARLEGDKARVRKFADMAIERRPAFGQAWQLKFEVSPTDKLADLADTCVGLVGDARATEWDRIMLELTAGRAYEKLGRFGEAFEAFDRGNLKHKAFLATRDCSYDKEATVAEHDKIIARFPKGGNYAEAPAQEGRRPVFILGMPRSGTTLVEKILSCLDGVEAGGENEAVEFVAAQYYWDLAQGRIVCPTEIGPDSLADMAESYWQKTPHTLPVVTDKMPHNFRHVGLICQMFPDARVIYMRRDPRDVCLSIYSRLFPEAHGYAVDLDWLAHFYAENMRLKDHWKAAFPDRVLEVVYEDLVDDPATHTKAIADFCGLDWHAGCLEFHKSKGTSFTFSELQVRKPLNKEGIGRWRYYAQQLEPLEAALKRYGVLS</sequence>
<dbReference type="InterPro" id="IPR026634">
    <property type="entry name" value="TPST-like"/>
</dbReference>
<dbReference type="RefSeq" id="WP_068150373.1">
    <property type="nucleotide sequence ID" value="NZ_JBHSCR010000001.1"/>
</dbReference>
<organism evidence="3 4">
    <name type="scientific">Kordiimonas lipolytica</name>
    <dbReference type="NCBI Taxonomy" id="1662421"/>
    <lineage>
        <taxon>Bacteria</taxon>
        <taxon>Pseudomonadati</taxon>
        <taxon>Pseudomonadota</taxon>
        <taxon>Alphaproteobacteria</taxon>
        <taxon>Kordiimonadales</taxon>
        <taxon>Kordiimonadaceae</taxon>
        <taxon>Kordiimonas</taxon>
    </lineage>
</organism>
<dbReference type="SUPFAM" id="SSF48452">
    <property type="entry name" value="TPR-like"/>
    <property type="match status" value="1"/>
</dbReference>
<name>A0ABV8U5S9_9PROT</name>
<dbReference type="Pfam" id="PF13432">
    <property type="entry name" value="TPR_16"/>
    <property type="match status" value="1"/>
</dbReference>
<protein>
    <submittedName>
        <fullName evidence="3">Tetratricopeptide repeat-containing sulfotransferase family protein</fullName>
    </submittedName>
</protein>
<dbReference type="Proteomes" id="UP001595776">
    <property type="component" value="Unassembled WGS sequence"/>
</dbReference>
<dbReference type="Pfam" id="PF14559">
    <property type="entry name" value="TPR_19"/>
    <property type="match status" value="1"/>
</dbReference>
<gene>
    <name evidence="3" type="ORF">ACFO5Q_00030</name>
</gene>
<dbReference type="InterPro" id="IPR027417">
    <property type="entry name" value="P-loop_NTPase"/>
</dbReference>
<accession>A0ABV8U5S9</accession>
<keyword evidence="2" id="KW-0802">TPR repeat</keyword>
<dbReference type="PROSITE" id="PS50005">
    <property type="entry name" value="TPR"/>
    <property type="match status" value="1"/>
</dbReference>
<dbReference type="InterPro" id="IPR019734">
    <property type="entry name" value="TPR_rpt"/>
</dbReference>
<dbReference type="Pfam" id="PF13469">
    <property type="entry name" value="Sulfotransfer_3"/>
    <property type="match status" value="1"/>
</dbReference>
<dbReference type="EMBL" id="JBHSCR010000001">
    <property type="protein sequence ID" value="MFC4346230.1"/>
    <property type="molecule type" value="Genomic_DNA"/>
</dbReference>